<dbReference type="Proteomes" id="UP000199519">
    <property type="component" value="Unassembled WGS sequence"/>
</dbReference>
<sequence length="56" mass="7065">MDKKNKEQFNWADSQVFDYRVIKHPEKNKSHLEERKELIRQGEVECSEWWLCWRKQ</sequence>
<evidence type="ECO:0000313" key="2">
    <source>
        <dbReference type="EMBL" id="SDC42758.1"/>
    </source>
</evidence>
<reference evidence="5 9" key="2">
    <citation type="submission" date="2019-03" db="EMBL/GenBank/DDBJ databases">
        <title>Subsurface microbial communities from deep shales in Ohio and West Virginia, USA.</title>
        <authorList>
            <person name="Wrighton K."/>
        </authorList>
    </citation>
    <scope>NUCLEOTIDE SEQUENCE [LARGE SCALE GENOMIC DNA]</scope>
    <source>
        <strain evidence="5 9">DSMZ 11287</strain>
        <strain evidence="1 8">MSL28</strain>
    </source>
</reference>
<dbReference type="Proteomes" id="UP000295472">
    <property type="component" value="Unassembled WGS sequence"/>
</dbReference>
<reference evidence="6 7" key="1">
    <citation type="submission" date="2016-10" db="EMBL/GenBank/DDBJ databases">
        <authorList>
            <person name="Varghese N."/>
            <person name="Submissions S."/>
        </authorList>
    </citation>
    <scope>NUCLEOTIDE SEQUENCE [LARGE SCALE GENOMIC DNA]</scope>
    <source>
        <strain evidence="2 10">WG10</strain>
        <strain evidence="3 7">WG2</strain>
        <strain evidence="4 6">WG5</strain>
    </source>
</reference>
<dbReference type="EMBL" id="QICM01000004">
    <property type="protein sequence ID" value="PXV68676.1"/>
    <property type="molecule type" value="Genomic_DNA"/>
</dbReference>
<accession>A0A1G6LHL2</accession>
<dbReference type="Proteomes" id="UP000198612">
    <property type="component" value="Unassembled WGS sequence"/>
</dbReference>
<dbReference type="Gene3D" id="3.30.1020.10">
    <property type="entry name" value="Antioxidant, Horf6, Chain A, domain2"/>
    <property type="match status" value="1"/>
</dbReference>
<evidence type="ECO:0000313" key="7">
    <source>
        <dbReference type="Proteomes" id="UP000199519"/>
    </source>
</evidence>
<dbReference type="STRING" id="54121.SAMN04515653_1224"/>
<evidence type="ECO:0000313" key="9">
    <source>
        <dbReference type="Proteomes" id="UP000295472"/>
    </source>
</evidence>
<proteinExistence type="predicted"/>
<dbReference type="OrthoDB" id="9812811at2"/>
<dbReference type="AlphaFoldDB" id="A0A1G6LHL2"/>
<dbReference type="Proteomes" id="UP000324896">
    <property type="component" value="Unassembled WGS sequence"/>
</dbReference>
<organism evidence="2 10">
    <name type="scientific">Halanaerobium congolense</name>
    <dbReference type="NCBI Taxonomy" id="54121"/>
    <lineage>
        <taxon>Bacteria</taxon>
        <taxon>Bacillati</taxon>
        <taxon>Bacillota</taxon>
        <taxon>Clostridia</taxon>
        <taxon>Halanaerobiales</taxon>
        <taxon>Halanaerobiaceae</taxon>
        <taxon>Halanaerobium</taxon>
    </lineage>
</organism>
<dbReference type="EMBL" id="FOHG01000017">
    <property type="protein sequence ID" value="SET01469.1"/>
    <property type="molecule type" value="Genomic_DNA"/>
</dbReference>
<protein>
    <submittedName>
        <fullName evidence="2">Peroxiredoxin (Alkyl hydroperoxide reductase subunit C)</fullName>
    </submittedName>
</protein>
<dbReference type="RefSeq" id="WP_159429273.1">
    <property type="nucleotide sequence ID" value="NZ_FMYT01000006.1"/>
</dbReference>
<evidence type="ECO:0000313" key="6">
    <source>
        <dbReference type="Proteomes" id="UP000198612"/>
    </source>
</evidence>
<dbReference type="EMBL" id="SOEF01000039">
    <property type="protein sequence ID" value="TDX37702.1"/>
    <property type="molecule type" value="Genomic_DNA"/>
</dbReference>
<evidence type="ECO:0000313" key="10">
    <source>
        <dbReference type="Proteomes" id="UP000324896"/>
    </source>
</evidence>
<evidence type="ECO:0000313" key="4">
    <source>
        <dbReference type="EMBL" id="SET01469.1"/>
    </source>
</evidence>
<evidence type="ECO:0000313" key="1">
    <source>
        <dbReference type="EMBL" id="PXV68676.1"/>
    </source>
</evidence>
<name>A0A1G6LHL2_9FIRM</name>
<dbReference type="EMBL" id="FMYT01000006">
    <property type="protein sequence ID" value="SDC42758.1"/>
    <property type="molecule type" value="Genomic_DNA"/>
</dbReference>
<gene>
    <name evidence="5" type="ORF">C7954_13921</name>
    <name evidence="1" type="ORF">C8C78_10463</name>
    <name evidence="2" type="ORF">SAMN04488597_10662</name>
    <name evidence="3" type="ORF">SAMN04488598_11731</name>
    <name evidence="4" type="ORF">SAMN04515652_11722</name>
</gene>
<evidence type="ECO:0000313" key="8">
    <source>
        <dbReference type="Proteomes" id="UP000247389"/>
    </source>
</evidence>
<dbReference type="GeneID" id="57014149"/>
<dbReference type="EMBL" id="FNBJ01000017">
    <property type="protein sequence ID" value="SDF61906.1"/>
    <property type="molecule type" value="Genomic_DNA"/>
</dbReference>
<evidence type="ECO:0000313" key="5">
    <source>
        <dbReference type="EMBL" id="TDX37702.1"/>
    </source>
</evidence>
<keyword evidence="7" id="KW-1185">Reference proteome</keyword>
<evidence type="ECO:0000313" key="3">
    <source>
        <dbReference type="EMBL" id="SDF61906.1"/>
    </source>
</evidence>
<dbReference type="Proteomes" id="UP000247389">
    <property type="component" value="Unassembled WGS sequence"/>
</dbReference>